<sequence>MSQPEQQPDRPQAALRWPAERHTAYLDSRPDGTSPYNPAAEYGDRDWREPASEAEAAARTAYLREHFPPAPGWTPRPLTPVENALQDAQERAVLSERAHDSDPDAWADYYRLQAVDRLAPLPTHDTLDDLPVDEHGQPDPLASAEWRDEEQVALAHRADETAFDGRPGDTADAPAGPERLRQRLENLRAARAAEAVESVPDEDEERREHLLRWHDDDHRAIDVGADLDSSHETGDSGSGSSGPGWGR</sequence>
<comment type="caution">
    <text evidence="2">The sequence shown here is derived from an EMBL/GenBank/DDBJ whole genome shotgun (WGS) entry which is preliminary data.</text>
</comment>
<keyword evidence="3" id="KW-1185">Reference proteome</keyword>
<feature type="compositionally biased region" description="Basic and acidic residues" evidence="1">
    <location>
        <begin position="206"/>
        <end position="221"/>
    </location>
</feature>
<evidence type="ECO:0000313" key="3">
    <source>
        <dbReference type="Proteomes" id="UP001500457"/>
    </source>
</evidence>
<organism evidence="2 3">
    <name type="scientific">Actinomycetospora straminea</name>
    <dbReference type="NCBI Taxonomy" id="663607"/>
    <lineage>
        <taxon>Bacteria</taxon>
        <taxon>Bacillati</taxon>
        <taxon>Actinomycetota</taxon>
        <taxon>Actinomycetes</taxon>
        <taxon>Pseudonocardiales</taxon>
        <taxon>Pseudonocardiaceae</taxon>
        <taxon>Actinomycetospora</taxon>
    </lineage>
</organism>
<evidence type="ECO:0008006" key="4">
    <source>
        <dbReference type="Google" id="ProtNLM"/>
    </source>
</evidence>
<protein>
    <recommendedName>
        <fullName evidence="4">DUF5709 domain-containing protein</fullName>
    </recommendedName>
</protein>
<evidence type="ECO:0000313" key="2">
    <source>
        <dbReference type="EMBL" id="GAA4895152.1"/>
    </source>
</evidence>
<gene>
    <name evidence="2" type="ORF">GCM10023203_56770</name>
</gene>
<reference evidence="3" key="1">
    <citation type="journal article" date="2019" name="Int. J. Syst. Evol. Microbiol.">
        <title>The Global Catalogue of Microorganisms (GCM) 10K type strain sequencing project: providing services to taxonomists for standard genome sequencing and annotation.</title>
        <authorList>
            <consortium name="The Broad Institute Genomics Platform"/>
            <consortium name="The Broad Institute Genome Sequencing Center for Infectious Disease"/>
            <person name="Wu L."/>
            <person name="Ma J."/>
        </authorList>
    </citation>
    <scope>NUCLEOTIDE SEQUENCE [LARGE SCALE GENOMIC DNA]</scope>
    <source>
        <strain evidence="3">JCM 17983</strain>
    </source>
</reference>
<proteinExistence type="predicted"/>
<evidence type="ECO:0000256" key="1">
    <source>
        <dbReference type="SAM" id="MobiDB-lite"/>
    </source>
</evidence>
<accession>A0ABP9F8L7</accession>
<feature type="compositionally biased region" description="Basic and acidic residues" evidence="1">
    <location>
        <begin position="145"/>
        <end position="160"/>
    </location>
</feature>
<name>A0ABP9F8L7_9PSEU</name>
<feature type="compositionally biased region" description="Basic and acidic residues" evidence="1">
    <location>
        <begin position="18"/>
        <end position="30"/>
    </location>
</feature>
<dbReference type="Proteomes" id="UP001500457">
    <property type="component" value="Unassembled WGS sequence"/>
</dbReference>
<dbReference type="EMBL" id="BAABHQ010000027">
    <property type="protein sequence ID" value="GAA4895152.1"/>
    <property type="molecule type" value="Genomic_DNA"/>
</dbReference>
<feature type="compositionally biased region" description="Basic and acidic residues" evidence="1">
    <location>
        <begin position="178"/>
        <end position="188"/>
    </location>
</feature>
<feature type="compositionally biased region" description="Gly residues" evidence="1">
    <location>
        <begin position="236"/>
        <end position="247"/>
    </location>
</feature>
<feature type="compositionally biased region" description="Basic and acidic residues" evidence="1">
    <location>
        <begin position="42"/>
        <end position="51"/>
    </location>
</feature>
<feature type="region of interest" description="Disordered" evidence="1">
    <location>
        <begin position="1"/>
        <end position="56"/>
    </location>
</feature>
<feature type="region of interest" description="Disordered" evidence="1">
    <location>
        <begin position="122"/>
        <end position="247"/>
    </location>
</feature>